<protein>
    <submittedName>
        <fullName evidence="1">Uncharacterized protein</fullName>
    </submittedName>
</protein>
<dbReference type="OrthoDB" id="7744844at2"/>
<dbReference type="STRING" id="561184.SAMN05216376_12064"/>
<dbReference type="RefSeq" id="WP_043145026.1">
    <property type="nucleotide sequence ID" value="NZ_JSUQ01000019.1"/>
</dbReference>
<evidence type="ECO:0000313" key="2">
    <source>
        <dbReference type="Proteomes" id="UP000030960"/>
    </source>
</evidence>
<dbReference type="Proteomes" id="UP000030960">
    <property type="component" value="Unassembled WGS sequence"/>
</dbReference>
<dbReference type="EMBL" id="JSUQ01000019">
    <property type="protein sequence ID" value="KHQ51263.1"/>
    <property type="molecule type" value="Genomic_DNA"/>
</dbReference>
<proteinExistence type="predicted"/>
<accession>A0A0B3RWZ2</accession>
<reference evidence="1 2" key="1">
    <citation type="submission" date="2014-10" db="EMBL/GenBank/DDBJ databases">
        <title>Genome sequence of Ponticoccus sp. strain UMTAT08 isolated from clonal culture of toxic dinoflagellate Alexandrium tamiyavanichii.</title>
        <authorList>
            <person name="Gan H.Y."/>
            <person name="Muhd D.-D."/>
            <person name="Mohd Noor M.E."/>
            <person name="Yeong Y.S."/>
            <person name="Usup G."/>
        </authorList>
    </citation>
    <scope>NUCLEOTIDE SEQUENCE [LARGE SCALE GENOMIC DNA]</scope>
    <source>
        <strain evidence="1 2">UMTAT08</strain>
    </source>
</reference>
<gene>
    <name evidence="1" type="ORF">OA50_04296</name>
</gene>
<sequence>MSVDLSKLVTAEELAAQAAARRANAIKAEVQARIFAVVDQNTQASLLAAMVAGALTSADETTFADGQAWIEATKQAGRDAVSSGDDPIWPAVPAGVAELAAQF</sequence>
<comment type="caution">
    <text evidence="1">The sequence shown here is derived from an EMBL/GenBank/DDBJ whole genome shotgun (WGS) entry which is preliminary data.</text>
</comment>
<dbReference type="AlphaFoldDB" id="A0A0B3RWZ2"/>
<evidence type="ECO:0000313" key="1">
    <source>
        <dbReference type="EMBL" id="KHQ51263.1"/>
    </source>
</evidence>
<name>A0A0B3RWZ2_9RHOB</name>
<keyword evidence="2" id="KW-1185">Reference proteome</keyword>
<organism evidence="1 2">
    <name type="scientific">Mameliella alba</name>
    <dbReference type="NCBI Taxonomy" id="561184"/>
    <lineage>
        <taxon>Bacteria</taxon>
        <taxon>Pseudomonadati</taxon>
        <taxon>Pseudomonadota</taxon>
        <taxon>Alphaproteobacteria</taxon>
        <taxon>Rhodobacterales</taxon>
        <taxon>Roseobacteraceae</taxon>
        <taxon>Mameliella</taxon>
    </lineage>
</organism>